<feature type="region of interest" description="Disordered" evidence="1">
    <location>
        <begin position="97"/>
        <end position="127"/>
    </location>
</feature>
<feature type="region of interest" description="Disordered" evidence="1">
    <location>
        <begin position="44"/>
        <end position="66"/>
    </location>
</feature>
<dbReference type="EnsemblMetazoa" id="AMAM013775-RA">
    <property type="protein sequence ID" value="AMAM013775-PA"/>
    <property type="gene ID" value="AMAM013775"/>
</dbReference>
<reference evidence="3" key="1">
    <citation type="submission" date="2013-09" db="EMBL/GenBank/DDBJ databases">
        <title>The Genome Sequence of Anopheles maculatus species B.</title>
        <authorList>
            <consortium name="The Broad Institute Genomics Platform"/>
            <person name="Neafsey D.E."/>
            <person name="Besansky N."/>
            <person name="Howell P."/>
            <person name="Walton C."/>
            <person name="Young S.K."/>
            <person name="Zeng Q."/>
            <person name="Gargeya S."/>
            <person name="Fitzgerald M."/>
            <person name="Haas B."/>
            <person name="Abouelleil A."/>
            <person name="Allen A.W."/>
            <person name="Alvarado L."/>
            <person name="Arachchi H.M."/>
            <person name="Berlin A.M."/>
            <person name="Chapman S.B."/>
            <person name="Gainer-Dewar J."/>
            <person name="Goldberg J."/>
            <person name="Griggs A."/>
            <person name="Gujja S."/>
            <person name="Hansen M."/>
            <person name="Howarth C."/>
            <person name="Imamovic A."/>
            <person name="Ireland A."/>
            <person name="Larimer J."/>
            <person name="McCowan C."/>
            <person name="Murphy C."/>
            <person name="Pearson M."/>
            <person name="Poon T.W."/>
            <person name="Priest M."/>
            <person name="Roberts A."/>
            <person name="Saif S."/>
            <person name="Shea T."/>
            <person name="Sisk P."/>
            <person name="Sykes S."/>
            <person name="Wortman J."/>
            <person name="Nusbaum C."/>
            <person name="Birren B."/>
        </authorList>
    </citation>
    <scope>NUCLEOTIDE SEQUENCE [LARGE SCALE GENOMIC DNA]</scope>
    <source>
        <strain evidence="3">maculatus3</strain>
    </source>
</reference>
<keyword evidence="3" id="KW-1185">Reference proteome</keyword>
<accession>A0A182SUN4</accession>
<dbReference type="VEuPathDB" id="VectorBase:AMAM013775"/>
<evidence type="ECO:0000256" key="1">
    <source>
        <dbReference type="SAM" id="MobiDB-lite"/>
    </source>
</evidence>
<evidence type="ECO:0000313" key="3">
    <source>
        <dbReference type="Proteomes" id="UP000075901"/>
    </source>
</evidence>
<evidence type="ECO:0000313" key="2">
    <source>
        <dbReference type="EnsemblMetazoa" id="AMAM013775-PA"/>
    </source>
</evidence>
<dbReference type="AlphaFoldDB" id="A0A182SUN4"/>
<dbReference type="Proteomes" id="UP000075901">
    <property type="component" value="Unassembled WGS sequence"/>
</dbReference>
<proteinExistence type="predicted"/>
<feature type="region of interest" description="Disordered" evidence="1">
    <location>
        <begin position="1"/>
        <end position="25"/>
    </location>
</feature>
<organism evidence="2 3">
    <name type="scientific">Anopheles maculatus</name>
    <dbReference type="NCBI Taxonomy" id="74869"/>
    <lineage>
        <taxon>Eukaryota</taxon>
        <taxon>Metazoa</taxon>
        <taxon>Ecdysozoa</taxon>
        <taxon>Arthropoda</taxon>
        <taxon>Hexapoda</taxon>
        <taxon>Insecta</taxon>
        <taxon>Pterygota</taxon>
        <taxon>Neoptera</taxon>
        <taxon>Endopterygota</taxon>
        <taxon>Diptera</taxon>
        <taxon>Nematocera</taxon>
        <taxon>Culicoidea</taxon>
        <taxon>Culicidae</taxon>
        <taxon>Anophelinae</taxon>
        <taxon>Anopheles</taxon>
        <taxon>Anopheles maculatus group</taxon>
    </lineage>
</organism>
<sequence>MNHDDRTDEQSTNQRMEHQMATEDRAVEREEVVVTNATPSCLPQLPVAVEGSPQSEGNTSHRGEQTVQTPWGYFPVRHRNANTKNVTPEIVRLIPNSTPAYTQHRHTQPKGSGRVDDGASSSAMANTHRSMTSGRFMILEQELGRKRLDLDRLKVELQRRELELRERELEFLHEESVNAREPRTEPGNASAYLRVLKMVFVTPRIGATEATTECRTTVT</sequence>
<reference evidence="2" key="2">
    <citation type="submission" date="2020-05" db="UniProtKB">
        <authorList>
            <consortium name="EnsemblMetazoa"/>
        </authorList>
    </citation>
    <scope>IDENTIFICATION</scope>
    <source>
        <strain evidence="2">maculatus3</strain>
    </source>
</reference>
<name>A0A182SUN4_9DIPT</name>
<protein>
    <submittedName>
        <fullName evidence="2">Uncharacterized protein</fullName>
    </submittedName>
</protein>